<comment type="caution">
    <text evidence="4">The sequence shown here is derived from an EMBL/GenBank/DDBJ whole genome shotgun (WGS) entry which is preliminary data.</text>
</comment>
<dbReference type="Proteomes" id="UP000614469">
    <property type="component" value="Unassembled WGS sequence"/>
</dbReference>
<keyword evidence="2 4" id="KW-0489">Methyltransferase</keyword>
<dbReference type="AlphaFoldDB" id="A0A8J6NJX2"/>
<dbReference type="InterPro" id="IPR010426">
    <property type="entry name" value="MTTB_MeTrfase"/>
</dbReference>
<sequence length="476" mass="52544">METLLQVLSQNEKAQVHERTLKILAETGVRVETAKGRQTLKVAGADVDENTKIVRFQRDLVEESLRLAPKKYSLGARRPGWDLPMNSGDCTLMPDGEGITIIDRKTGEHRPSTYNDWLEATRLSDALDEIGVYWAMAEPGGADESISASIKYWRHIFSNFSKHVQDSSPRAKYTPWLLEILQTVFGDKETIRQTHPFSFLVCPQSPLIIEEQHTNAYLETIGWDIPIAVMPMPLMGGTGPGNMISMTILGNCEVLSMLCLVQAAAPGTPFIYAPALAMMNPRTGMLSSGAIENGLLSSAAIEMARYYELPVEGSGGGTDTFAPGIQSSYERAMNAMLPLLSWPDLMVGAGLLGGSMILSLEQLIIDAETFRMNKQAHRGIKTNKDSWLDDVIQHAGPGGNFLGEKSTAKSMRSGEWLFPKIGLHETQKAWEVSGKKDIIEEAREKVEYLLSTHKPLPLGDEVEKELDKIEERAKIA</sequence>
<dbReference type="EMBL" id="JACNJN010000094">
    <property type="protein sequence ID" value="MBC8335192.1"/>
    <property type="molecule type" value="Genomic_DNA"/>
</dbReference>
<evidence type="ECO:0000313" key="5">
    <source>
        <dbReference type="Proteomes" id="UP000614469"/>
    </source>
</evidence>
<evidence type="ECO:0000256" key="3">
    <source>
        <dbReference type="ARBA" id="ARBA00022679"/>
    </source>
</evidence>
<dbReference type="Gene3D" id="3.20.20.480">
    <property type="entry name" value="Trimethylamine methyltransferase-like"/>
    <property type="match status" value="1"/>
</dbReference>
<dbReference type="GO" id="GO:0032259">
    <property type="term" value="P:methylation"/>
    <property type="evidence" value="ECO:0007669"/>
    <property type="project" value="UniProtKB-KW"/>
</dbReference>
<comment type="similarity">
    <text evidence="1">Belongs to the trimethylamine methyltransferase family.</text>
</comment>
<dbReference type="GO" id="GO:0015948">
    <property type="term" value="P:methanogenesis"/>
    <property type="evidence" value="ECO:0007669"/>
    <property type="project" value="InterPro"/>
</dbReference>
<evidence type="ECO:0000313" key="4">
    <source>
        <dbReference type="EMBL" id="MBC8335192.1"/>
    </source>
</evidence>
<name>A0A8J6NJX2_9CHLR</name>
<evidence type="ECO:0000256" key="2">
    <source>
        <dbReference type="ARBA" id="ARBA00022603"/>
    </source>
</evidence>
<evidence type="ECO:0000256" key="1">
    <source>
        <dbReference type="ARBA" id="ARBA00007137"/>
    </source>
</evidence>
<dbReference type="Pfam" id="PF06253">
    <property type="entry name" value="MTTB"/>
    <property type="match status" value="1"/>
</dbReference>
<reference evidence="4 5" key="1">
    <citation type="submission" date="2020-08" db="EMBL/GenBank/DDBJ databases">
        <title>Bridging the membrane lipid divide: bacteria of the FCB group superphylum have the potential to synthesize archaeal ether lipids.</title>
        <authorList>
            <person name="Villanueva L."/>
            <person name="Von Meijenfeldt F.A.B."/>
            <person name="Westbye A.B."/>
            <person name="Yadav S."/>
            <person name="Hopmans E.C."/>
            <person name="Dutilh B.E."/>
            <person name="Sinninghe Damste J.S."/>
        </authorList>
    </citation>
    <scope>NUCLEOTIDE SEQUENCE [LARGE SCALE GENOMIC DNA]</scope>
    <source>
        <strain evidence="4">NIOZ-UU36</strain>
    </source>
</reference>
<gene>
    <name evidence="4" type="ORF">H8E29_08010</name>
</gene>
<accession>A0A8J6NJX2</accession>
<dbReference type="InterPro" id="IPR038601">
    <property type="entry name" value="MttB-like_sf"/>
</dbReference>
<keyword evidence="3" id="KW-0808">Transferase</keyword>
<protein>
    <submittedName>
        <fullName evidence="4">Trimethylamine methyltransferase family protein</fullName>
    </submittedName>
</protein>
<dbReference type="GO" id="GO:0008168">
    <property type="term" value="F:methyltransferase activity"/>
    <property type="evidence" value="ECO:0007669"/>
    <property type="project" value="UniProtKB-KW"/>
</dbReference>
<proteinExistence type="inferred from homology"/>
<organism evidence="4 5">
    <name type="scientific">Candidatus Desulfolinea nitratireducens</name>
    <dbReference type="NCBI Taxonomy" id="2841698"/>
    <lineage>
        <taxon>Bacteria</taxon>
        <taxon>Bacillati</taxon>
        <taxon>Chloroflexota</taxon>
        <taxon>Anaerolineae</taxon>
        <taxon>Anaerolineales</taxon>
        <taxon>Anaerolineales incertae sedis</taxon>
        <taxon>Candidatus Desulfolinea</taxon>
    </lineage>
</organism>